<comment type="caution">
    <text evidence="1">The sequence shown here is derived from an EMBL/GenBank/DDBJ whole genome shotgun (WGS) entry which is preliminary data.</text>
</comment>
<dbReference type="EMBL" id="CALSDN010000002">
    <property type="protein sequence ID" value="CAH6719849.1"/>
    <property type="molecule type" value="Genomic_DNA"/>
</dbReference>
<keyword evidence="2" id="KW-1185">Reference proteome</keyword>
<accession>A0ACA9Y4C5</accession>
<evidence type="ECO:0000313" key="1">
    <source>
        <dbReference type="EMBL" id="CAH6719849.1"/>
    </source>
</evidence>
<evidence type="ECO:0000313" key="2">
    <source>
        <dbReference type="Proteomes" id="UP001152531"/>
    </source>
</evidence>
<sequence length="492" mass="54717">MRFGLLITHVNCVTVFITTTIFIDTNNRVEGSNYLASSGNKVSTNITTSNEKIITQIPNSMIRHFTPSIKSSSAKSLNLNEGHFVLGNEFPNLDIHNGVDISDDYDETIEKNINNKNDDSYNNTFSSNNKFKDINVLSSLTNLTFLGKTSQIRSALRKPLDNQTYSSLDNILGKQRFIFANTTVNDNKTEVTSLIGNWITTDEILQNNTEITEHFVTTTDLIVITMSENNVRTTDHDFKVVNSDVITMLPSVISENEKNFEFEYDFDKTMGIDNTSWDLDNFQKPESLDYISGVDIDSSFSSTGILNSGEVAITEFPSSSNFYVPSSSNSKELEYGLSFGFNDEVWHSKSSSTVIEIGARTSSVLDSAKTLSKSLAGISESFRKSILGISDKISDNPNSHHYSTIQTTKSSLPILHTSKKSKTTTYKSTTRESEKDSTKKSHPKSSLTPNIHPILDLHKPKPTIIPHNHSYSSNGILLSTSPMVLFLVLVLM</sequence>
<dbReference type="Proteomes" id="UP001152531">
    <property type="component" value="Unassembled WGS sequence"/>
</dbReference>
<proteinExistence type="predicted"/>
<gene>
    <name evidence="1" type="ORF">CLIB1444_02S17920</name>
</gene>
<name>A0ACA9Y4C5_9ASCO</name>
<protein>
    <submittedName>
        <fullName evidence="1">Uncharacterized protein</fullName>
    </submittedName>
</protein>
<organism evidence="1 2">
    <name type="scientific">[Candida] jaroonii</name>
    <dbReference type="NCBI Taxonomy" id="467808"/>
    <lineage>
        <taxon>Eukaryota</taxon>
        <taxon>Fungi</taxon>
        <taxon>Dikarya</taxon>
        <taxon>Ascomycota</taxon>
        <taxon>Saccharomycotina</taxon>
        <taxon>Pichiomycetes</taxon>
        <taxon>Debaryomycetaceae</taxon>
        <taxon>Yamadazyma</taxon>
    </lineage>
</organism>
<reference evidence="1" key="1">
    <citation type="submission" date="2022-06" db="EMBL/GenBank/DDBJ databases">
        <authorList>
            <person name="Legras J.-L."/>
            <person name="Devillers H."/>
            <person name="Grondin C."/>
        </authorList>
    </citation>
    <scope>NUCLEOTIDE SEQUENCE</scope>
    <source>
        <strain evidence="1">CLIB 1444</strain>
    </source>
</reference>